<dbReference type="EMBL" id="LSRF01000001">
    <property type="protein sequence ID" value="KXP14677.1"/>
    <property type="molecule type" value="Genomic_DNA"/>
</dbReference>
<proteinExistence type="predicted"/>
<comment type="caution">
    <text evidence="2">The sequence shown here is derived from an EMBL/GenBank/DDBJ whole genome shotgun (WGS) entry which is preliminary data.</text>
</comment>
<dbReference type="OrthoDB" id="9905570at2"/>
<dbReference type="Proteomes" id="UP000070258">
    <property type="component" value="Unassembled WGS sequence"/>
</dbReference>
<dbReference type="RefSeq" id="WP_068569288.1">
    <property type="nucleotide sequence ID" value="NZ_LSRF01000001.1"/>
</dbReference>
<organism evidence="2 3">
    <name type="scientific">Tsukamurella pseudospumae</name>
    <dbReference type="NCBI Taxonomy" id="239498"/>
    <lineage>
        <taxon>Bacteria</taxon>
        <taxon>Bacillati</taxon>
        <taxon>Actinomycetota</taxon>
        <taxon>Actinomycetes</taxon>
        <taxon>Mycobacteriales</taxon>
        <taxon>Tsukamurellaceae</taxon>
        <taxon>Tsukamurella</taxon>
    </lineage>
</organism>
<name>A0A138AW32_9ACTN</name>
<dbReference type="AlphaFoldDB" id="A0A138AW32"/>
<sequence>MNSTTKRAAATAAALALVPLGGLLGSGAANAATVTFSNPVATWAGAKVIVRNLTYGDAGWCTYRSRPQGWNFDTVSIPFPLPSKAVREVIVPGAQPTGKWYWVRVTCNYAPTSARWVKY</sequence>
<evidence type="ECO:0000256" key="1">
    <source>
        <dbReference type="SAM" id="SignalP"/>
    </source>
</evidence>
<evidence type="ECO:0000313" key="3">
    <source>
        <dbReference type="Proteomes" id="UP000070258"/>
    </source>
</evidence>
<gene>
    <name evidence="2" type="ORF">AXK60_01960</name>
</gene>
<feature type="chain" id="PRO_5007483648" description="Secreted protein" evidence="1">
    <location>
        <begin position="32"/>
        <end position="119"/>
    </location>
</feature>
<accession>A0A138AW32</accession>
<keyword evidence="1" id="KW-0732">Signal</keyword>
<feature type="signal peptide" evidence="1">
    <location>
        <begin position="1"/>
        <end position="31"/>
    </location>
</feature>
<protein>
    <recommendedName>
        <fullName evidence="4">Secreted protein</fullName>
    </recommendedName>
</protein>
<evidence type="ECO:0000313" key="2">
    <source>
        <dbReference type="EMBL" id="KXP14677.1"/>
    </source>
</evidence>
<reference evidence="3" key="1">
    <citation type="submission" date="2016-02" db="EMBL/GenBank/DDBJ databases">
        <authorList>
            <person name="Wen L."/>
            <person name="He K."/>
            <person name="Yang H."/>
        </authorList>
    </citation>
    <scope>NUCLEOTIDE SEQUENCE [LARGE SCALE GENOMIC DNA]</scope>
    <source>
        <strain evidence="3">JCM 15929</strain>
    </source>
</reference>
<evidence type="ECO:0008006" key="4">
    <source>
        <dbReference type="Google" id="ProtNLM"/>
    </source>
</evidence>